<organism evidence="1 2">
    <name type="scientific">Acinetobacter corruptisaponis</name>
    <dbReference type="NCBI Taxonomy" id="3045147"/>
    <lineage>
        <taxon>Bacteria</taxon>
        <taxon>Pseudomonadati</taxon>
        <taxon>Pseudomonadota</taxon>
        <taxon>Gammaproteobacteria</taxon>
        <taxon>Moraxellales</taxon>
        <taxon>Moraxellaceae</taxon>
        <taxon>Acinetobacter</taxon>
    </lineage>
</organism>
<evidence type="ECO:0000313" key="2">
    <source>
        <dbReference type="Proteomes" id="UP001229836"/>
    </source>
</evidence>
<dbReference type="InterPro" id="IPR036397">
    <property type="entry name" value="RNaseH_sf"/>
</dbReference>
<reference evidence="1 2" key="1">
    <citation type="submission" date="2023-05" db="EMBL/GenBank/DDBJ databases">
        <title>The complete genome of Acinetobacter sp. nov KCTC 92772.</title>
        <authorList>
            <person name="Zhou G."/>
        </authorList>
    </citation>
    <scope>NUCLEOTIDE SEQUENCE [LARGE SCALE GENOMIC DNA]</scope>
    <source>
        <strain evidence="1 2">KCTC 92772</strain>
    </source>
</reference>
<dbReference type="Proteomes" id="UP001229836">
    <property type="component" value="Chromosome"/>
</dbReference>
<dbReference type="InterPro" id="IPR012337">
    <property type="entry name" value="RNaseH-like_sf"/>
</dbReference>
<dbReference type="RefSeq" id="WP_283267807.1">
    <property type="nucleotide sequence ID" value="NZ_CP125669.1"/>
</dbReference>
<evidence type="ECO:0000313" key="1">
    <source>
        <dbReference type="EMBL" id="WHP06236.1"/>
    </source>
</evidence>
<sequence>MTLIAFLDLEVDPETQSILDIGCITSNQNKFHKNSSHELENFIKDANYVCGHNFIAHDFKYLQATLAKVSINQQQVIDTLLLSALLFPARPYHALNKDYKTQFESSNSPLNDAIITRDLFYSEIQVFSELDIALQNIFYLLLKNQSGFQAFFNYLVFKPVNDDLFVLIYELFSQDICEQKVGIMIALE</sequence>
<dbReference type="SUPFAM" id="SSF53098">
    <property type="entry name" value="Ribonuclease H-like"/>
    <property type="match status" value="1"/>
</dbReference>
<accession>A0ABY8S477</accession>
<gene>
    <name evidence="1" type="ORF">QLH32_01830</name>
</gene>
<protein>
    <submittedName>
        <fullName evidence="1">Uncharacterized protein</fullName>
    </submittedName>
</protein>
<keyword evidence="2" id="KW-1185">Reference proteome</keyword>
<proteinExistence type="predicted"/>
<dbReference type="Gene3D" id="3.30.420.10">
    <property type="entry name" value="Ribonuclease H-like superfamily/Ribonuclease H"/>
    <property type="match status" value="1"/>
</dbReference>
<dbReference type="EMBL" id="CP125669">
    <property type="protein sequence ID" value="WHP06236.1"/>
    <property type="molecule type" value="Genomic_DNA"/>
</dbReference>
<name>A0ABY8S477_9GAMM</name>